<protein>
    <recommendedName>
        <fullName evidence="2">RING zinc finger-like domain-containing protein</fullName>
    </recommendedName>
</protein>
<proteinExistence type="predicted"/>
<name>A0A2C5WYZ4_9PEZI</name>
<sequence length="403" mass="44137">MPPRAPLTSTFPASEPTNEIICPLTNQDGSQCRKRCIGEKRYRSMQEHIRRAHPDNYIAKLPATEASFNMMVNKRAEPTSMPSTSMSASYPSQPPSSYDSPSGYPHVHAASALAGLHRVDRDWDNDSVRSMPTSFPHSGSGSDSGNWREYELPPITSQPSSSKHTDLPKPRELLPSNIINSSPPSRSTTLPPLMTPLSAQKPRKYSYTRHRHQRSRNGATLDSIKKLQFEDHRVRKAYSAEPSADDASKRWVELITAAGHAADLDSVSAPQSPVSIQHESLAPTSVAAPSFHHQTSHYQASPLQQALTPPTTYAQDSAEPFPSVEGGDSAGSPPVYQAQNTQIYCGACHKVSLLRQSYACTECISGFCSPCVQVMVNEKGAKRTCPKCSTIGGRFKPIQLEIR</sequence>
<feature type="compositionally biased region" description="Low complexity" evidence="1">
    <location>
        <begin position="78"/>
        <end position="104"/>
    </location>
</feature>
<dbReference type="EMBL" id="APWK03000033">
    <property type="protein sequence ID" value="PHH54039.1"/>
    <property type="molecule type" value="Genomic_DNA"/>
</dbReference>
<feature type="compositionally biased region" description="Basic and acidic residues" evidence="1">
    <location>
        <begin position="163"/>
        <end position="172"/>
    </location>
</feature>
<evidence type="ECO:0000313" key="3">
    <source>
        <dbReference type="EMBL" id="PHH54039.1"/>
    </source>
</evidence>
<comment type="caution">
    <text evidence="3">The sequence shown here is derived from an EMBL/GenBank/DDBJ whole genome shotgun (WGS) entry which is preliminary data.</text>
</comment>
<feature type="region of interest" description="Disordered" evidence="1">
    <location>
        <begin position="124"/>
        <end position="218"/>
    </location>
</feature>
<feature type="domain" description="RING zinc finger-like" evidence="2">
    <location>
        <begin position="343"/>
        <end position="388"/>
    </location>
</feature>
<evidence type="ECO:0000256" key="1">
    <source>
        <dbReference type="SAM" id="MobiDB-lite"/>
    </source>
</evidence>
<gene>
    <name evidence="3" type="ORF">CFIMG_000976RA</name>
</gene>
<feature type="compositionally biased region" description="Basic residues" evidence="1">
    <location>
        <begin position="201"/>
        <end position="215"/>
    </location>
</feature>
<evidence type="ECO:0000259" key="2">
    <source>
        <dbReference type="Pfam" id="PF25080"/>
    </source>
</evidence>
<dbReference type="InterPro" id="IPR056929">
    <property type="entry name" value="Znf_RING-like"/>
</dbReference>
<dbReference type="OrthoDB" id="5405791at2759"/>
<feature type="region of interest" description="Disordered" evidence="1">
    <location>
        <begin position="77"/>
        <end position="104"/>
    </location>
</feature>
<reference evidence="3 4" key="1">
    <citation type="journal article" date="2013" name="Fungal Biol.">
        <title>Analysis of microsatellite markers in the genome of the plant pathogen Ceratocystis fimbriata.</title>
        <authorList>
            <person name="Simpson M.C."/>
            <person name="Wilken P.M."/>
            <person name="Coetzee M.P."/>
            <person name="Wingfield M.J."/>
            <person name="Wingfield B.D."/>
        </authorList>
    </citation>
    <scope>NUCLEOTIDE SEQUENCE [LARGE SCALE GENOMIC DNA]</scope>
    <source>
        <strain evidence="3 4">CBS 114723</strain>
    </source>
</reference>
<feature type="compositionally biased region" description="Low complexity" evidence="1">
    <location>
        <begin position="175"/>
        <end position="198"/>
    </location>
</feature>
<organism evidence="3 4">
    <name type="scientific">Ceratocystis fimbriata CBS 114723</name>
    <dbReference type="NCBI Taxonomy" id="1035309"/>
    <lineage>
        <taxon>Eukaryota</taxon>
        <taxon>Fungi</taxon>
        <taxon>Dikarya</taxon>
        <taxon>Ascomycota</taxon>
        <taxon>Pezizomycotina</taxon>
        <taxon>Sordariomycetes</taxon>
        <taxon>Hypocreomycetidae</taxon>
        <taxon>Microascales</taxon>
        <taxon>Ceratocystidaceae</taxon>
        <taxon>Ceratocystis</taxon>
    </lineage>
</organism>
<feature type="region of interest" description="Disordered" evidence="1">
    <location>
        <begin position="307"/>
        <end position="333"/>
    </location>
</feature>
<dbReference type="Pfam" id="PF25080">
    <property type="entry name" value="zf_RING-like"/>
    <property type="match status" value="1"/>
</dbReference>
<evidence type="ECO:0000313" key="4">
    <source>
        <dbReference type="Proteomes" id="UP000222788"/>
    </source>
</evidence>
<keyword evidence="4" id="KW-1185">Reference proteome</keyword>
<dbReference type="STRING" id="1035309.A0A2C5WYZ4"/>
<dbReference type="AlphaFoldDB" id="A0A2C5WYZ4"/>
<accession>A0A2C5WYZ4</accession>
<dbReference type="Proteomes" id="UP000222788">
    <property type="component" value="Unassembled WGS sequence"/>
</dbReference>
<reference evidence="3 4" key="2">
    <citation type="journal article" date="2013" name="IMA Fungus">
        <title>IMA Genome-F 1: Ceratocystis fimbriata: Draft nuclear genome sequence for the plant pathogen, Ceratocystis fimbriata.</title>
        <authorList>
            <person name="Wilken P.M."/>
            <person name="Steenkamp E.T."/>
            <person name="Wingfield M.J."/>
            <person name="de Beer Z.W."/>
            <person name="Wingfield B.D."/>
        </authorList>
    </citation>
    <scope>NUCLEOTIDE SEQUENCE [LARGE SCALE GENOMIC DNA]</scope>
    <source>
        <strain evidence="3 4">CBS 114723</strain>
    </source>
</reference>
<feature type="compositionally biased region" description="Polar residues" evidence="1">
    <location>
        <begin position="128"/>
        <end position="145"/>
    </location>
</feature>